<evidence type="ECO:0000259" key="5">
    <source>
        <dbReference type="PROSITE" id="PS50977"/>
    </source>
</evidence>
<evidence type="ECO:0000256" key="2">
    <source>
        <dbReference type="ARBA" id="ARBA00023125"/>
    </source>
</evidence>
<dbReference type="PRINTS" id="PR00455">
    <property type="entry name" value="HTHTETR"/>
</dbReference>
<reference evidence="6 7" key="1">
    <citation type="submission" date="2017-06" db="EMBL/GenBank/DDBJ databases">
        <authorList>
            <person name="Kim H.J."/>
            <person name="Triplett B.A."/>
        </authorList>
    </citation>
    <scope>NUCLEOTIDE SEQUENCE [LARGE SCALE GENOMIC DNA]</scope>
    <source>
        <strain evidence="6 7">DSM 18704</strain>
    </source>
</reference>
<dbReference type="OrthoDB" id="114223at2"/>
<protein>
    <submittedName>
        <fullName evidence="6">Transcriptional regulator, TetR family</fullName>
    </submittedName>
</protein>
<gene>
    <name evidence="6" type="ORF">SAMN05421770_10141</name>
</gene>
<feature type="DNA-binding region" description="H-T-H motif" evidence="4">
    <location>
        <begin position="37"/>
        <end position="56"/>
    </location>
</feature>
<dbReference type="PANTHER" id="PTHR30055:SF234">
    <property type="entry name" value="HTH-TYPE TRANSCRIPTIONAL REGULATOR BETI"/>
    <property type="match status" value="1"/>
</dbReference>
<keyword evidence="7" id="KW-1185">Reference proteome</keyword>
<dbReference type="InterPro" id="IPR050109">
    <property type="entry name" value="HTH-type_TetR-like_transc_reg"/>
</dbReference>
<organism evidence="6 7">
    <name type="scientific">Granulicella rosea</name>
    <dbReference type="NCBI Taxonomy" id="474952"/>
    <lineage>
        <taxon>Bacteria</taxon>
        <taxon>Pseudomonadati</taxon>
        <taxon>Acidobacteriota</taxon>
        <taxon>Terriglobia</taxon>
        <taxon>Terriglobales</taxon>
        <taxon>Acidobacteriaceae</taxon>
        <taxon>Granulicella</taxon>
    </lineage>
</organism>
<dbReference type="GO" id="GO:0000976">
    <property type="term" value="F:transcription cis-regulatory region binding"/>
    <property type="evidence" value="ECO:0007669"/>
    <property type="project" value="TreeGrafter"/>
</dbReference>
<dbReference type="InterPro" id="IPR001647">
    <property type="entry name" value="HTH_TetR"/>
</dbReference>
<feature type="domain" description="HTH tetR-type" evidence="5">
    <location>
        <begin position="14"/>
        <end position="74"/>
    </location>
</feature>
<dbReference type="SUPFAM" id="SSF46689">
    <property type="entry name" value="Homeodomain-like"/>
    <property type="match status" value="1"/>
</dbReference>
<dbReference type="RefSeq" id="WP_089406392.1">
    <property type="nucleotide sequence ID" value="NZ_FZOU01000001.1"/>
</dbReference>
<evidence type="ECO:0000256" key="4">
    <source>
        <dbReference type="PROSITE-ProRule" id="PRU00335"/>
    </source>
</evidence>
<dbReference type="EMBL" id="FZOU01000001">
    <property type="protein sequence ID" value="SNS22052.1"/>
    <property type="molecule type" value="Genomic_DNA"/>
</dbReference>
<dbReference type="InterPro" id="IPR009057">
    <property type="entry name" value="Homeodomain-like_sf"/>
</dbReference>
<dbReference type="GO" id="GO:0003700">
    <property type="term" value="F:DNA-binding transcription factor activity"/>
    <property type="evidence" value="ECO:0007669"/>
    <property type="project" value="TreeGrafter"/>
</dbReference>
<accession>A0A239CQC8</accession>
<keyword evidence="3" id="KW-0804">Transcription</keyword>
<keyword evidence="2 4" id="KW-0238">DNA-binding</keyword>
<evidence type="ECO:0000256" key="1">
    <source>
        <dbReference type="ARBA" id="ARBA00023015"/>
    </source>
</evidence>
<dbReference type="PROSITE" id="PS50977">
    <property type="entry name" value="HTH_TETR_2"/>
    <property type="match status" value="1"/>
</dbReference>
<dbReference type="Pfam" id="PF00440">
    <property type="entry name" value="TetR_N"/>
    <property type="match status" value="1"/>
</dbReference>
<dbReference type="PANTHER" id="PTHR30055">
    <property type="entry name" value="HTH-TYPE TRANSCRIPTIONAL REGULATOR RUTR"/>
    <property type="match status" value="1"/>
</dbReference>
<keyword evidence="1" id="KW-0805">Transcription regulation</keyword>
<dbReference type="AlphaFoldDB" id="A0A239CQC8"/>
<name>A0A239CQC8_9BACT</name>
<evidence type="ECO:0000313" key="6">
    <source>
        <dbReference type="EMBL" id="SNS22052.1"/>
    </source>
</evidence>
<proteinExistence type="predicted"/>
<dbReference type="Gene3D" id="1.10.357.10">
    <property type="entry name" value="Tetracycline Repressor, domain 2"/>
    <property type="match status" value="1"/>
</dbReference>
<sequence>MTEKKANKHELRTRETRDLLLAAAETVFTRDGYEGAELGEIATLAGRTKGAIYAQFKSKEDIFLALVESRSLHHRARMQEALARSTTLEGNLAATRAFMLQMSKEREWTLLLLEFKLFSIRRPESQARLQSFYATVYGGNEERRYMDAIGPAPGGISRTDAIHALPAMITGLLLEHAFDPAHVGEEAIERVVGEVFDTLFL</sequence>
<evidence type="ECO:0000313" key="7">
    <source>
        <dbReference type="Proteomes" id="UP000198356"/>
    </source>
</evidence>
<evidence type="ECO:0000256" key="3">
    <source>
        <dbReference type="ARBA" id="ARBA00023163"/>
    </source>
</evidence>
<dbReference type="Proteomes" id="UP000198356">
    <property type="component" value="Unassembled WGS sequence"/>
</dbReference>